<comment type="caution">
    <text evidence="8">The sequence shown here is derived from an EMBL/GenBank/DDBJ whole genome shotgun (WGS) entry which is preliminary data.</text>
</comment>
<evidence type="ECO:0000256" key="5">
    <source>
        <dbReference type="ARBA" id="ARBA00023136"/>
    </source>
</evidence>
<accession>A0A6B0YU90</accession>
<evidence type="ECO:0000256" key="2">
    <source>
        <dbReference type="ARBA" id="ARBA00008034"/>
    </source>
</evidence>
<dbReference type="GO" id="GO:0043190">
    <property type="term" value="C:ATP-binding cassette (ABC) transporter complex"/>
    <property type="evidence" value="ECO:0007669"/>
    <property type="project" value="InterPro"/>
</dbReference>
<keyword evidence="5 7" id="KW-0472">Membrane</keyword>
<feature type="transmembrane region" description="Helical" evidence="7">
    <location>
        <begin position="248"/>
        <end position="266"/>
    </location>
</feature>
<evidence type="ECO:0000313" key="8">
    <source>
        <dbReference type="EMBL" id="MXY94177.1"/>
    </source>
</evidence>
<evidence type="ECO:0000256" key="7">
    <source>
        <dbReference type="SAM" id="Phobius"/>
    </source>
</evidence>
<keyword evidence="3 6" id="KW-0812">Transmembrane</keyword>
<feature type="transmembrane region" description="Helical" evidence="7">
    <location>
        <begin position="95"/>
        <end position="116"/>
    </location>
</feature>
<dbReference type="PANTHER" id="PTHR30477">
    <property type="entry name" value="ABC-TRANSPORTER METAL-BINDING PROTEIN"/>
    <property type="match status" value="1"/>
</dbReference>
<protein>
    <submittedName>
        <fullName evidence="8">Metal ABC transporter permease</fullName>
    </submittedName>
</protein>
<feature type="transmembrane region" description="Helical" evidence="7">
    <location>
        <begin position="179"/>
        <end position="207"/>
    </location>
</feature>
<evidence type="ECO:0000256" key="3">
    <source>
        <dbReference type="ARBA" id="ARBA00022692"/>
    </source>
</evidence>
<sequence>MIEFFVAPLEYGFMLRALIGSVLVGVMCPLVGAYVVTRNLAFMGDALAHAVLPGMVLGFIVGINPAIAAVPTGVAVAVLVRIVSRRAGLSTDTSIGILFAAMFALGLAMLSTATTIRVDMEDLLLGQLLGISPTSIYVSLGITAAVILGLFALHHWLLFASFDPVGAQVLGRRTNIVDYVFLVMLALVIVIGIQAAGVILVMAMLVTPAATAYLLVRRFVSMMVVAALLGTAAAVTGLYVSYHFNLPAGPAMTLVASGIFALAVVFRRRAPV</sequence>
<dbReference type="EMBL" id="VXRG01000103">
    <property type="protein sequence ID" value="MXY94177.1"/>
    <property type="molecule type" value="Genomic_DNA"/>
</dbReference>
<keyword evidence="6" id="KW-0813">Transport</keyword>
<dbReference type="GO" id="GO:0055085">
    <property type="term" value="P:transmembrane transport"/>
    <property type="evidence" value="ECO:0007669"/>
    <property type="project" value="InterPro"/>
</dbReference>
<dbReference type="PANTHER" id="PTHR30477:SF13">
    <property type="entry name" value="IRON TRANSPORT SYSTEM MEMBRANE PROTEIN HI_0360-RELATED"/>
    <property type="match status" value="1"/>
</dbReference>
<organism evidence="8">
    <name type="scientific">Caldilineaceae bacterium SB0664_bin_27</name>
    <dbReference type="NCBI Taxonomy" id="2605260"/>
    <lineage>
        <taxon>Bacteria</taxon>
        <taxon>Bacillati</taxon>
        <taxon>Chloroflexota</taxon>
        <taxon>Caldilineae</taxon>
        <taxon>Caldilineales</taxon>
        <taxon>Caldilineaceae</taxon>
    </lineage>
</organism>
<dbReference type="InterPro" id="IPR037294">
    <property type="entry name" value="ABC_BtuC-like"/>
</dbReference>
<dbReference type="SUPFAM" id="SSF81345">
    <property type="entry name" value="ABC transporter involved in vitamin B12 uptake, BtuC"/>
    <property type="match status" value="1"/>
</dbReference>
<feature type="transmembrane region" description="Helical" evidence="7">
    <location>
        <begin position="136"/>
        <end position="159"/>
    </location>
</feature>
<dbReference type="AlphaFoldDB" id="A0A6B0YU90"/>
<feature type="transmembrane region" description="Helical" evidence="7">
    <location>
        <begin position="219"/>
        <end position="242"/>
    </location>
</feature>
<keyword evidence="4 7" id="KW-1133">Transmembrane helix</keyword>
<dbReference type="Pfam" id="PF00950">
    <property type="entry name" value="ABC-3"/>
    <property type="match status" value="1"/>
</dbReference>
<dbReference type="InterPro" id="IPR001626">
    <property type="entry name" value="ABC_TroCD"/>
</dbReference>
<comment type="subcellular location">
    <subcellularLocation>
        <location evidence="6">Cell membrane</location>
        <topology evidence="6">Multi-pass membrane protein</topology>
    </subcellularLocation>
    <subcellularLocation>
        <location evidence="1">Membrane</location>
        <topology evidence="1">Multi-pass membrane protein</topology>
    </subcellularLocation>
</comment>
<name>A0A6B0YU90_9CHLR</name>
<dbReference type="EMBL" id="VXRG01000107">
    <property type="protein sequence ID" value="MXY94355.1"/>
    <property type="molecule type" value="Genomic_DNA"/>
</dbReference>
<proteinExistence type="inferred from homology"/>
<feature type="transmembrane region" description="Helical" evidence="7">
    <location>
        <begin position="56"/>
        <end position="83"/>
    </location>
</feature>
<evidence type="ECO:0000313" key="9">
    <source>
        <dbReference type="EMBL" id="MXY94355.1"/>
    </source>
</evidence>
<dbReference type="Gene3D" id="1.10.3470.10">
    <property type="entry name" value="ABC transporter involved in vitamin B12 uptake, BtuC"/>
    <property type="match status" value="1"/>
</dbReference>
<evidence type="ECO:0000256" key="6">
    <source>
        <dbReference type="RuleBase" id="RU003943"/>
    </source>
</evidence>
<gene>
    <name evidence="8" type="ORF">F4Y42_12110</name>
    <name evidence="9" type="ORF">F4Y42_13015</name>
</gene>
<dbReference type="CDD" id="cd06550">
    <property type="entry name" value="TM_ABC_iron-siderophores_like"/>
    <property type="match status" value="1"/>
</dbReference>
<comment type="similarity">
    <text evidence="2 6">Belongs to the ABC-3 integral membrane protein family.</text>
</comment>
<evidence type="ECO:0000256" key="4">
    <source>
        <dbReference type="ARBA" id="ARBA00022989"/>
    </source>
</evidence>
<reference evidence="8" key="1">
    <citation type="submission" date="2019-09" db="EMBL/GenBank/DDBJ databases">
        <title>Characterisation of the sponge microbiome using genome-centric metagenomics.</title>
        <authorList>
            <person name="Engelberts J.P."/>
            <person name="Robbins S.J."/>
            <person name="De Goeij J.M."/>
            <person name="Aranda M."/>
            <person name="Bell S.C."/>
            <person name="Webster N.S."/>
        </authorList>
    </citation>
    <scope>NUCLEOTIDE SEQUENCE</scope>
    <source>
        <strain evidence="8">SB0664_bin_27</strain>
    </source>
</reference>
<dbReference type="GO" id="GO:0010043">
    <property type="term" value="P:response to zinc ion"/>
    <property type="evidence" value="ECO:0007669"/>
    <property type="project" value="TreeGrafter"/>
</dbReference>
<feature type="transmembrane region" description="Helical" evidence="7">
    <location>
        <begin position="13"/>
        <end position="36"/>
    </location>
</feature>
<evidence type="ECO:0000256" key="1">
    <source>
        <dbReference type="ARBA" id="ARBA00004141"/>
    </source>
</evidence>